<feature type="domain" description="Acyltransferase 3" evidence="2">
    <location>
        <begin position="26"/>
        <end position="381"/>
    </location>
</feature>
<feature type="transmembrane region" description="Helical" evidence="1">
    <location>
        <begin position="291"/>
        <end position="313"/>
    </location>
</feature>
<keyword evidence="1" id="KW-0812">Transmembrane</keyword>
<dbReference type="EC" id="2.3.-.-" evidence="3"/>
<dbReference type="RefSeq" id="WP_353720275.1">
    <property type="nucleotide sequence ID" value="NZ_CP159289.1"/>
</dbReference>
<evidence type="ECO:0000256" key="1">
    <source>
        <dbReference type="SAM" id="Phobius"/>
    </source>
</evidence>
<feature type="transmembrane region" description="Helical" evidence="1">
    <location>
        <begin position="363"/>
        <end position="384"/>
    </location>
</feature>
<feature type="transmembrane region" description="Helical" evidence="1">
    <location>
        <begin position="264"/>
        <end position="285"/>
    </location>
</feature>
<name>A0AAU8FKR9_9BACT</name>
<keyword evidence="3" id="KW-0808">Transferase</keyword>
<dbReference type="GO" id="GO:0000271">
    <property type="term" value="P:polysaccharide biosynthetic process"/>
    <property type="evidence" value="ECO:0007669"/>
    <property type="project" value="TreeGrafter"/>
</dbReference>
<dbReference type="AlphaFoldDB" id="A0AAU8FKR9"/>
<gene>
    <name evidence="3" type="ORF">ABV298_00615</name>
</gene>
<dbReference type="InterPro" id="IPR050879">
    <property type="entry name" value="Acyltransferase_3"/>
</dbReference>
<evidence type="ECO:0000259" key="2">
    <source>
        <dbReference type="Pfam" id="PF01757"/>
    </source>
</evidence>
<dbReference type="GO" id="GO:0016747">
    <property type="term" value="F:acyltransferase activity, transferring groups other than amino-acyl groups"/>
    <property type="evidence" value="ECO:0007669"/>
    <property type="project" value="InterPro"/>
</dbReference>
<dbReference type="GO" id="GO:0016020">
    <property type="term" value="C:membrane"/>
    <property type="evidence" value="ECO:0007669"/>
    <property type="project" value="TreeGrafter"/>
</dbReference>
<feature type="transmembrane region" description="Helical" evidence="1">
    <location>
        <begin position="334"/>
        <end position="351"/>
    </location>
</feature>
<feature type="transmembrane region" description="Helical" evidence="1">
    <location>
        <begin position="55"/>
        <end position="78"/>
    </location>
</feature>
<keyword evidence="3" id="KW-0012">Acyltransferase</keyword>
<dbReference type="PANTHER" id="PTHR23028">
    <property type="entry name" value="ACETYLTRANSFERASE"/>
    <property type="match status" value="1"/>
</dbReference>
<protein>
    <submittedName>
        <fullName evidence="3">Acyltransferase</fullName>
        <ecNumber evidence="3">2.3.-.-</ecNumber>
    </submittedName>
</protein>
<feature type="transmembrane region" description="Helical" evidence="1">
    <location>
        <begin position="152"/>
        <end position="170"/>
    </location>
</feature>
<keyword evidence="1" id="KW-1133">Transmembrane helix</keyword>
<feature type="transmembrane region" description="Helical" evidence="1">
    <location>
        <begin position="235"/>
        <end position="252"/>
    </location>
</feature>
<sequence>MIENFTLPKTQTPVKNGQEKTDRIFGLDLMRAGSIVMVFLSHSMPINPLDAYFPFGWLGIGVEAFFVLSGFLIGRIILRTVLQPGITWERVKVFWVNRWLRTLPAYFVALAVYYCFYSEMRNVIFYIFFAQNIITPAQGFFPHSWSLAVEEWFYLTFPLVLLVIASMTGRNAGSYRIFLTGIGVFLVVGMITKSVYHWMYQHDLFTDLVRQKLLMPSWKTFVPPTGDWDGMRKMVMFRIDAIAYGCLIAYLLEKQDLSHKVRVWLLALGGMLLLVDFQVIEHTIAGSNINYFADVLLLPLFCVTFALMLPYAVSCPRPGRGLTRIITNISQTSYSFYLMHFLVLDFVIKWYERNLATVSGMQGLVFLATYIFIYLIAYLMYKFVELPFMNYRKKLFPNSVHVSRS</sequence>
<dbReference type="EMBL" id="CP159289">
    <property type="protein sequence ID" value="XCH24968.1"/>
    <property type="molecule type" value="Genomic_DNA"/>
</dbReference>
<organism evidence="3">
    <name type="scientific">Dyadobacter sp. 676</name>
    <dbReference type="NCBI Taxonomy" id="3088362"/>
    <lineage>
        <taxon>Bacteria</taxon>
        <taxon>Pseudomonadati</taxon>
        <taxon>Bacteroidota</taxon>
        <taxon>Cytophagia</taxon>
        <taxon>Cytophagales</taxon>
        <taxon>Spirosomataceae</taxon>
        <taxon>Dyadobacter</taxon>
    </lineage>
</organism>
<accession>A0AAU8FKR9</accession>
<evidence type="ECO:0000313" key="3">
    <source>
        <dbReference type="EMBL" id="XCH24968.1"/>
    </source>
</evidence>
<dbReference type="PANTHER" id="PTHR23028:SF53">
    <property type="entry name" value="ACYL_TRANSF_3 DOMAIN-CONTAINING PROTEIN"/>
    <property type="match status" value="1"/>
</dbReference>
<feature type="transmembrane region" description="Helical" evidence="1">
    <location>
        <begin position="177"/>
        <end position="199"/>
    </location>
</feature>
<reference evidence="3" key="1">
    <citation type="submission" date="2024-06" db="EMBL/GenBank/DDBJ databases">
        <title>Sequencing and assembly of the genome of Dyadobacter sp. strain 676, a symbiont of Cyamopsis tetragonoloba.</title>
        <authorList>
            <person name="Guro P."/>
            <person name="Sazanova A."/>
            <person name="Kuznetsova I."/>
            <person name="Belimov A."/>
            <person name="Safronova V."/>
        </authorList>
    </citation>
    <scope>NUCLEOTIDE SEQUENCE</scope>
    <source>
        <strain evidence="3">676</strain>
    </source>
</reference>
<dbReference type="Pfam" id="PF01757">
    <property type="entry name" value="Acyl_transf_3"/>
    <property type="match status" value="1"/>
</dbReference>
<proteinExistence type="predicted"/>
<dbReference type="InterPro" id="IPR002656">
    <property type="entry name" value="Acyl_transf_3_dom"/>
</dbReference>
<feature type="transmembrane region" description="Helical" evidence="1">
    <location>
        <begin position="24"/>
        <end position="43"/>
    </location>
</feature>
<keyword evidence="1" id="KW-0472">Membrane</keyword>